<reference evidence="1 2" key="1">
    <citation type="journal article" date="2019" name="Int. J. Syst. Evol. Microbiol.">
        <title>The Global Catalogue of Microorganisms (GCM) 10K type strain sequencing project: providing services to taxonomists for standard genome sequencing and annotation.</title>
        <authorList>
            <consortium name="The Broad Institute Genomics Platform"/>
            <consortium name="The Broad Institute Genome Sequencing Center for Infectious Disease"/>
            <person name="Wu L."/>
            <person name="Ma J."/>
        </authorList>
    </citation>
    <scope>NUCLEOTIDE SEQUENCE [LARGE SCALE GENOMIC DNA]</scope>
    <source>
        <strain evidence="1 2">JCM 6922</strain>
    </source>
</reference>
<sequence length="74" mass="7862">MDTAHAQALTVALTAPELDQVQHAAAAAGQSIDEFVRTAVLEAAYDPFLVALDQAADTIAARAQADRIQHDYAR</sequence>
<dbReference type="Proteomes" id="UP001500460">
    <property type="component" value="Unassembled WGS sequence"/>
</dbReference>
<dbReference type="EMBL" id="BAAATK010000018">
    <property type="protein sequence ID" value="GAA2439466.1"/>
    <property type="molecule type" value="Genomic_DNA"/>
</dbReference>
<proteinExistence type="predicted"/>
<comment type="caution">
    <text evidence="1">The sequence shown here is derived from an EMBL/GenBank/DDBJ whole genome shotgun (WGS) entry which is preliminary data.</text>
</comment>
<name>A0ABN3JT27_9ACTN</name>
<keyword evidence="2" id="KW-1185">Reference proteome</keyword>
<organism evidence="1 2">
    <name type="scientific">Streptomyces glaucus</name>
    <dbReference type="NCBI Taxonomy" id="284029"/>
    <lineage>
        <taxon>Bacteria</taxon>
        <taxon>Bacillati</taxon>
        <taxon>Actinomycetota</taxon>
        <taxon>Actinomycetes</taxon>
        <taxon>Kitasatosporales</taxon>
        <taxon>Streptomycetaceae</taxon>
        <taxon>Streptomyces</taxon>
    </lineage>
</organism>
<protein>
    <recommendedName>
        <fullName evidence="3">Ribbon-helix-helix protein CopG domain-containing protein</fullName>
    </recommendedName>
</protein>
<evidence type="ECO:0008006" key="3">
    <source>
        <dbReference type="Google" id="ProtNLM"/>
    </source>
</evidence>
<accession>A0ABN3JT27</accession>
<gene>
    <name evidence="1" type="ORF">GCM10010421_32150</name>
</gene>
<evidence type="ECO:0000313" key="2">
    <source>
        <dbReference type="Proteomes" id="UP001500460"/>
    </source>
</evidence>
<dbReference type="RefSeq" id="WP_344603855.1">
    <property type="nucleotide sequence ID" value="NZ_BAAATK010000018.1"/>
</dbReference>
<evidence type="ECO:0000313" key="1">
    <source>
        <dbReference type="EMBL" id="GAA2439466.1"/>
    </source>
</evidence>